<dbReference type="PANTHER" id="PTHR11035:SF3">
    <property type="entry name" value="VERY-LONG-CHAIN (3R)-3-HYDROXYACYL-COA DEHYDRATASE"/>
    <property type="match status" value="1"/>
</dbReference>
<comment type="subcellular location">
    <subcellularLocation>
        <location evidence="14">Endoplasmic reticulum membrane</location>
        <topology evidence="14">Multi-pass membrane protein</topology>
    </subcellularLocation>
    <subcellularLocation>
        <location evidence="1">Membrane</location>
        <topology evidence="1">Multi-pass membrane protein</topology>
    </subcellularLocation>
</comment>
<organism evidence="15 16">
    <name type="scientific">Globodera pallida</name>
    <name type="common">Potato cyst nematode worm</name>
    <name type="synonym">Heterodera pallida</name>
    <dbReference type="NCBI Taxonomy" id="36090"/>
    <lineage>
        <taxon>Eukaryota</taxon>
        <taxon>Metazoa</taxon>
        <taxon>Ecdysozoa</taxon>
        <taxon>Nematoda</taxon>
        <taxon>Chromadorea</taxon>
        <taxon>Rhabditida</taxon>
        <taxon>Tylenchina</taxon>
        <taxon>Tylenchomorpha</taxon>
        <taxon>Tylenchoidea</taxon>
        <taxon>Heteroderidae</taxon>
        <taxon>Heteroderinae</taxon>
        <taxon>Globodera</taxon>
    </lineage>
</organism>
<dbReference type="GO" id="GO:0042761">
    <property type="term" value="P:very long-chain fatty acid biosynthetic process"/>
    <property type="evidence" value="ECO:0007669"/>
    <property type="project" value="TreeGrafter"/>
</dbReference>
<dbReference type="UniPathway" id="UPA00094"/>
<keyword evidence="12 14" id="KW-0456">Lyase</keyword>
<comment type="caution">
    <text evidence="14">Lacks conserved residue(s) required for the propagation of feature annotation.</text>
</comment>
<evidence type="ECO:0000256" key="4">
    <source>
        <dbReference type="ARBA" id="ARBA00013122"/>
    </source>
</evidence>
<keyword evidence="8 14" id="KW-1133">Transmembrane helix</keyword>
<feature type="transmembrane region" description="Helical" evidence="14">
    <location>
        <begin position="224"/>
        <end position="246"/>
    </location>
</feature>
<evidence type="ECO:0000256" key="9">
    <source>
        <dbReference type="ARBA" id="ARBA00023098"/>
    </source>
</evidence>
<evidence type="ECO:0000256" key="13">
    <source>
        <dbReference type="ARBA" id="ARBA00036671"/>
    </source>
</evidence>
<reference evidence="15" key="1">
    <citation type="submission" date="2014-05" db="EMBL/GenBank/DDBJ databases">
        <title>The genome and life-stage specific transcriptomes of Globodera pallida elucidate key aspects of plant parasitism by a cyst nematode.</title>
        <authorList>
            <person name="Cotton J.A."/>
            <person name="Lilley C.J."/>
            <person name="Jones L.M."/>
            <person name="Kikuchi T."/>
            <person name="Reid A.J."/>
            <person name="Thorpe P."/>
            <person name="Tsai I.J."/>
            <person name="Beasley H."/>
            <person name="Blok V."/>
            <person name="Cock P.J.A."/>
            <person name="Van den Akker S.E."/>
            <person name="Holroyd N."/>
            <person name="Hunt M."/>
            <person name="Mantelin S."/>
            <person name="Naghra H."/>
            <person name="Pain A."/>
            <person name="Palomares-Rius J.E."/>
            <person name="Zarowiecki M."/>
            <person name="Berriman M."/>
            <person name="Jones J.T."/>
            <person name="Urwin P.E."/>
        </authorList>
    </citation>
    <scope>NUCLEOTIDE SEQUENCE [LARGE SCALE GENOMIC DNA]</scope>
    <source>
        <strain evidence="15">Lindley</strain>
    </source>
</reference>
<dbReference type="Pfam" id="PF04387">
    <property type="entry name" value="PTPLA"/>
    <property type="match status" value="1"/>
</dbReference>
<keyword evidence="10 14" id="KW-0472">Membrane</keyword>
<evidence type="ECO:0000256" key="11">
    <source>
        <dbReference type="ARBA" id="ARBA00023160"/>
    </source>
</evidence>
<dbReference type="GO" id="GO:0030148">
    <property type="term" value="P:sphingolipid biosynthetic process"/>
    <property type="evidence" value="ECO:0007669"/>
    <property type="project" value="TreeGrafter"/>
</dbReference>
<dbReference type="AlphaFoldDB" id="A0A183C0U8"/>
<keyword evidence="11 14" id="KW-0275">Fatty acid biosynthesis</keyword>
<keyword evidence="5 14" id="KW-0444">Lipid biosynthesis</keyword>
<keyword evidence="9 14" id="KW-0443">Lipid metabolism</keyword>
<evidence type="ECO:0000256" key="6">
    <source>
        <dbReference type="ARBA" id="ARBA00022692"/>
    </source>
</evidence>
<dbReference type="InterPro" id="IPR007482">
    <property type="entry name" value="Tyr_Pase-like_PTPLA"/>
</dbReference>
<comment type="function">
    <text evidence="14">Catalyzes the third of the four reactions of the long-chain fatty acids elongation cycle. This endoplasmic reticulum-bound enzymatic process, allows the addition of two carbons to the chain of long- and very long-chain fatty acids/VLCFAs per cycle. This enzyme catalyzes the dehydration of the 3-hydroxyacyl-CoA intermediate into trans-2,3-enoyl-CoA, within each cycle of fatty acid elongation. Thereby, it participates to the production of VLCFAs of different chain lengths that are involved in multiple biological processes as precursors of membrane lipids and lipid mediators.</text>
</comment>
<evidence type="ECO:0000256" key="8">
    <source>
        <dbReference type="ARBA" id="ARBA00022989"/>
    </source>
</evidence>
<dbReference type="GO" id="GO:0005789">
    <property type="term" value="C:endoplasmic reticulum membrane"/>
    <property type="evidence" value="ECO:0007669"/>
    <property type="project" value="UniProtKB-SubCell"/>
</dbReference>
<reference evidence="16" key="2">
    <citation type="submission" date="2016-06" db="UniProtKB">
        <authorList>
            <consortium name="WormBaseParasite"/>
        </authorList>
    </citation>
    <scope>IDENTIFICATION</scope>
</reference>
<feature type="transmembrane region" description="Helical" evidence="14">
    <location>
        <begin position="39"/>
        <end position="56"/>
    </location>
</feature>
<protein>
    <recommendedName>
        <fullName evidence="4 14">Very-long-chain (3R)-3-hydroxyacyl-CoA dehydratase</fullName>
        <ecNumber evidence="4 14">4.2.1.134</ecNumber>
    </recommendedName>
</protein>
<feature type="transmembrane region" description="Helical" evidence="14">
    <location>
        <begin position="267"/>
        <end position="284"/>
    </location>
</feature>
<feature type="transmembrane region" description="Helical" evidence="14">
    <location>
        <begin position="68"/>
        <end position="86"/>
    </location>
</feature>
<keyword evidence="6 14" id="KW-0812">Transmembrane</keyword>
<evidence type="ECO:0000256" key="1">
    <source>
        <dbReference type="ARBA" id="ARBA00004141"/>
    </source>
</evidence>
<evidence type="ECO:0000256" key="5">
    <source>
        <dbReference type="ARBA" id="ARBA00022516"/>
    </source>
</evidence>
<evidence type="ECO:0000256" key="10">
    <source>
        <dbReference type="ARBA" id="ARBA00023136"/>
    </source>
</evidence>
<dbReference type="PANTHER" id="PTHR11035">
    <property type="entry name" value="VERY-LONG-CHAIN (3R)-3-HYDROXYACYL-COA DEHYDRATASE"/>
    <property type="match status" value="1"/>
</dbReference>
<dbReference type="EC" id="4.2.1.134" evidence="4 14"/>
<evidence type="ECO:0000256" key="12">
    <source>
        <dbReference type="ARBA" id="ARBA00023239"/>
    </source>
</evidence>
<proteinExistence type="inferred from homology"/>
<dbReference type="Proteomes" id="UP000050741">
    <property type="component" value="Unassembled WGS sequence"/>
</dbReference>
<evidence type="ECO:0000313" key="15">
    <source>
        <dbReference type="Proteomes" id="UP000050741"/>
    </source>
</evidence>
<evidence type="ECO:0000256" key="2">
    <source>
        <dbReference type="ARBA" id="ARBA00005194"/>
    </source>
</evidence>
<comment type="similarity">
    <text evidence="3 14">Belongs to the very long-chain fatty acids dehydratase HACD family.</text>
</comment>
<keyword evidence="14" id="KW-0256">Endoplasmic reticulum</keyword>
<accession>A0A183C0U8</accession>
<feature type="transmembrane region" description="Helical" evidence="14">
    <location>
        <begin position="123"/>
        <end position="143"/>
    </location>
</feature>
<dbReference type="WBParaSite" id="GPLIN_000649100">
    <property type="protein sequence ID" value="GPLIN_000649100"/>
    <property type="gene ID" value="GPLIN_000649100"/>
</dbReference>
<comment type="catalytic activity">
    <reaction evidence="13 14">
        <text>a very-long-chain (3R)-3-hydroxyacyl-CoA = a very-long-chain (2E)-enoyl-CoA + H2O</text>
        <dbReference type="Rhea" id="RHEA:45812"/>
        <dbReference type="ChEBI" id="CHEBI:15377"/>
        <dbReference type="ChEBI" id="CHEBI:83728"/>
        <dbReference type="ChEBI" id="CHEBI:85440"/>
        <dbReference type="EC" id="4.2.1.134"/>
    </reaction>
</comment>
<evidence type="ECO:0000256" key="14">
    <source>
        <dbReference type="RuleBase" id="RU363109"/>
    </source>
</evidence>
<name>A0A183C0U8_GLOPA</name>
<evidence type="ECO:0000256" key="3">
    <source>
        <dbReference type="ARBA" id="ARBA00007811"/>
    </source>
</evidence>
<evidence type="ECO:0000256" key="7">
    <source>
        <dbReference type="ARBA" id="ARBA00022832"/>
    </source>
</evidence>
<evidence type="ECO:0000313" key="16">
    <source>
        <dbReference type="WBParaSite" id="GPLIN_000649100"/>
    </source>
</evidence>
<keyword evidence="7 14" id="KW-0276">Fatty acid metabolism</keyword>
<dbReference type="GO" id="GO:0030497">
    <property type="term" value="P:fatty acid elongation"/>
    <property type="evidence" value="ECO:0007669"/>
    <property type="project" value="TreeGrafter"/>
</dbReference>
<dbReference type="GO" id="GO:0102158">
    <property type="term" value="F:very-long-chain (3R)-3-hydroxyacyl-CoA dehydratase activity"/>
    <property type="evidence" value="ECO:0007669"/>
    <property type="project" value="UniProtKB-EC"/>
</dbReference>
<sequence length="314" mass="35800">EIPFRTFFLHSVKSLSTKNYVCAMKSGDLYLLGYNTVQYFGWGYILVSTALGLANGRPFPELYKNVELQLKIFQTAAILEIVHSLVGLVRSPVFTTVVQVFSRVTVLWLILDTIETSRVSVGVPMLLLAWSITEVVRYSFYALNLLNSVPYALTWMRYTFFIALYPMGAGGEVLTMIAALDEIARRKHFTIEMPNSWNMSFNFYYVVIALCLIYLPGFPKLYGYTFFIALYPMGAGGEVLTMIAALDEIARRKHFTIEMPNSWNMSFNFYYVVIALCLIYLPGFPKLYGYMFVQRKKVLGGRGKNAAEQSKKVE</sequence>
<feature type="transmembrane region" description="Helical" evidence="14">
    <location>
        <begin position="155"/>
        <end position="180"/>
    </location>
</feature>
<keyword evidence="15" id="KW-1185">Reference proteome</keyword>
<feature type="transmembrane region" description="Helical" evidence="14">
    <location>
        <begin position="201"/>
        <end position="218"/>
    </location>
</feature>
<comment type="pathway">
    <text evidence="2 14">Lipid metabolism; fatty acid biosynthesis.</text>
</comment>